<dbReference type="RefSeq" id="WP_220662095.1">
    <property type="nucleotide sequence ID" value="NZ_CP069370.1"/>
</dbReference>
<dbReference type="PANTHER" id="PTHR43584">
    <property type="entry name" value="NUCLEOTIDYL TRANSFERASE"/>
    <property type="match status" value="1"/>
</dbReference>
<dbReference type="PANTHER" id="PTHR43584:SF8">
    <property type="entry name" value="N-ACETYLMURAMATE ALPHA-1-PHOSPHATE URIDYLYLTRANSFERASE"/>
    <property type="match status" value="1"/>
</dbReference>
<dbReference type="SUPFAM" id="SSF53448">
    <property type="entry name" value="Nucleotide-diphospho-sugar transferases"/>
    <property type="match status" value="1"/>
</dbReference>
<keyword evidence="2" id="KW-0548">Nucleotidyltransferase</keyword>
<reference evidence="5" key="1">
    <citation type="submission" date="2021-02" db="EMBL/GenBank/DDBJ databases">
        <title>Rhodobacter shimadae sp. nov., an aerobic anoxygenic phototrophic bacterium isolated from a hot spring.</title>
        <authorList>
            <person name="Muramatsu S."/>
            <person name="Haruta S."/>
            <person name="Hirose S."/>
            <person name="Hanada S."/>
        </authorList>
    </citation>
    <scope>NUCLEOTIDE SEQUENCE</scope>
    <source>
        <strain evidence="5">N10</strain>
    </source>
</reference>
<dbReference type="Gene3D" id="3.90.550.10">
    <property type="entry name" value="Spore Coat Polysaccharide Biosynthesis Protein SpsA, Chain A"/>
    <property type="match status" value="1"/>
</dbReference>
<feature type="domain" description="MobA-like NTP transferase" evidence="4">
    <location>
        <begin position="10"/>
        <end position="126"/>
    </location>
</feature>
<evidence type="ECO:0000256" key="3">
    <source>
        <dbReference type="ARBA" id="ARBA00022842"/>
    </source>
</evidence>
<proteinExistence type="predicted"/>
<dbReference type="CDD" id="cd06422">
    <property type="entry name" value="NTP_transferase_like_1"/>
    <property type="match status" value="1"/>
</dbReference>
<dbReference type="Pfam" id="PF12804">
    <property type="entry name" value="NTP_transf_3"/>
    <property type="match status" value="1"/>
</dbReference>
<accession>A0A8G0ZXI6</accession>
<evidence type="ECO:0000256" key="2">
    <source>
        <dbReference type="ARBA" id="ARBA00022695"/>
    </source>
</evidence>
<dbReference type="KEGG" id="nsm:JO391_19680"/>
<dbReference type="InterPro" id="IPR025877">
    <property type="entry name" value="MobA-like_NTP_Trfase"/>
</dbReference>
<dbReference type="InterPro" id="IPR050065">
    <property type="entry name" value="GlmU-like"/>
</dbReference>
<evidence type="ECO:0000256" key="1">
    <source>
        <dbReference type="ARBA" id="ARBA00022679"/>
    </source>
</evidence>
<keyword evidence="3" id="KW-0460">Magnesium</keyword>
<dbReference type="Proteomes" id="UP000826300">
    <property type="component" value="Chromosome"/>
</dbReference>
<keyword evidence="1" id="KW-0808">Transferase</keyword>
<dbReference type="EMBL" id="CP069370">
    <property type="protein sequence ID" value="QYZ69879.1"/>
    <property type="molecule type" value="Genomic_DNA"/>
</dbReference>
<gene>
    <name evidence="5" type="ORF">JO391_19680</name>
</gene>
<dbReference type="AlphaFoldDB" id="A0A8G0ZXI6"/>
<keyword evidence="6" id="KW-1185">Reference proteome</keyword>
<name>A0A8G0ZXI6_9RHOB</name>
<dbReference type="GO" id="GO:0016779">
    <property type="term" value="F:nucleotidyltransferase activity"/>
    <property type="evidence" value="ECO:0007669"/>
    <property type="project" value="UniProtKB-KW"/>
</dbReference>
<sequence>MPDQPRSLMLFAAGFGTRMGRLTADRPKPLIEVAGKPLIDHALALAEGAGIGRVVVNLHYRGGQLADHLAGRGVALSWERERILETGGGLKAALPLLGPGPVLILNSDGVWTGANPLEELLAAWDGARMGALLLLLPVREARGRDGKGDFALDGAGRISRGAGGEDQLYVGASILDPAALEGIGDEVFSLNLPWNRLIAEGRAFGVQHSGGWCDVGHPAGIAEAEAMLREAGHG</sequence>
<evidence type="ECO:0000313" key="6">
    <source>
        <dbReference type="Proteomes" id="UP000826300"/>
    </source>
</evidence>
<evidence type="ECO:0000259" key="4">
    <source>
        <dbReference type="Pfam" id="PF12804"/>
    </source>
</evidence>
<organism evidence="5 6">
    <name type="scientific">Neotabrizicola shimadae</name>
    <dbReference type="NCBI Taxonomy" id="2807096"/>
    <lineage>
        <taxon>Bacteria</taxon>
        <taxon>Pseudomonadati</taxon>
        <taxon>Pseudomonadota</taxon>
        <taxon>Alphaproteobacteria</taxon>
        <taxon>Rhodobacterales</taxon>
        <taxon>Paracoccaceae</taxon>
        <taxon>Neotabrizicola</taxon>
    </lineage>
</organism>
<evidence type="ECO:0000313" key="5">
    <source>
        <dbReference type="EMBL" id="QYZ69879.1"/>
    </source>
</evidence>
<dbReference type="InterPro" id="IPR029044">
    <property type="entry name" value="Nucleotide-diphossugar_trans"/>
</dbReference>
<protein>
    <submittedName>
        <fullName evidence="5">Nucleotidyltransferase family protein</fullName>
    </submittedName>
</protein>